<dbReference type="InterPro" id="IPR006757">
    <property type="entry name" value="OGF_rcpt"/>
</dbReference>
<evidence type="ECO:0000313" key="4">
    <source>
        <dbReference type="Proteomes" id="UP001221142"/>
    </source>
</evidence>
<dbReference type="PANTHER" id="PTHR14015:SF2">
    <property type="entry name" value="OPIOID GROWTH FACTOR RECEPTOR (OGFR) CONSERVED DOMAIN-CONTAINING PROTEIN"/>
    <property type="match status" value="1"/>
</dbReference>
<gene>
    <name evidence="3" type="ORF">FB45DRAFT_897284</name>
</gene>
<dbReference type="AlphaFoldDB" id="A0AAD7CDE4"/>
<dbReference type="GO" id="GO:0140625">
    <property type="term" value="F:opioid growth factor receptor activity"/>
    <property type="evidence" value="ECO:0007669"/>
    <property type="project" value="InterPro"/>
</dbReference>
<comment type="caution">
    <text evidence="3">The sequence shown here is derived from an EMBL/GenBank/DDBJ whole genome shotgun (WGS) entry which is preliminary data.</text>
</comment>
<comment type="similarity">
    <text evidence="1">Belongs to the opioid growth factor receptor family.</text>
</comment>
<dbReference type="GO" id="GO:0016020">
    <property type="term" value="C:membrane"/>
    <property type="evidence" value="ECO:0007669"/>
    <property type="project" value="InterPro"/>
</dbReference>
<reference evidence="3" key="1">
    <citation type="submission" date="2023-03" db="EMBL/GenBank/DDBJ databases">
        <title>Massive genome expansion in bonnet fungi (Mycena s.s.) driven by repeated elements and novel gene families across ecological guilds.</title>
        <authorList>
            <consortium name="Lawrence Berkeley National Laboratory"/>
            <person name="Harder C.B."/>
            <person name="Miyauchi S."/>
            <person name="Viragh M."/>
            <person name="Kuo A."/>
            <person name="Thoen E."/>
            <person name="Andreopoulos B."/>
            <person name="Lu D."/>
            <person name="Skrede I."/>
            <person name="Drula E."/>
            <person name="Henrissat B."/>
            <person name="Morin E."/>
            <person name="Kohler A."/>
            <person name="Barry K."/>
            <person name="LaButti K."/>
            <person name="Morin E."/>
            <person name="Salamov A."/>
            <person name="Lipzen A."/>
            <person name="Mereny Z."/>
            <person name="Hegedus B."/>
            <person name="Baldrian P."/>
            <person name="Stursova M."/>
            <person name="Weitz H."/>
            <person name="Taylor A."/>
            <person name="Grigoriev I.V."/>
            <person name="Nagy L.G."/>
            <person name="Martin F."/>
            <person name="Kauserud H."/>
        </authorList>
    </citation>
    <scope>NUCLEOTIDE SEQUENCE</scope>
    <source>
        <strain evidence="3">9284</strain>
    </source>
</reference>
<evidence type="ECO:0000313" key="3">
    <source>
        <dbReference type="EMBL" id="KAJ7644231.1"/>
    </source>
</evidence>
<accession>A0AAD7CDE4</accession>
<evidence type="ECO:0000259" key="2">
    <source>
        <dbReference type="Pfam" id="PF04664"/>
    </source>
</evidence>
<name>A0AAD7CDE4_9AGAR</name>
<keyword evidence="3" id="KW-0675">Receptor</keyword>
<dbReference type="EMBL" id="JARKIF010000003">
    <property type="protein sequence ID" value="KAJ7644231.1"/>
    <property type="molecule type" value="Genomic_DNA"/>
</dbReference>
<dbReference type="Pfam" id="PF04664">
    <property type="entry name" value="OGFr_N"/>
    <property type="match status" value="1"/>
</dbReference>
<evidence type="ECO:0000256" key="1">
    <source>
        <dbReference type="ARBA" id="ARBA00010365"/>
    </source>
</evidence>
<proteinExistence type="inferred from homology"/>
<organism evidence="3 4">
    <name type="scientific">Roridomyces roridus</name>
    <dbReference type="NCBI Taxonomy" id="1738132"/>
    <lineage>
        <taxon>Eukaryota</taxon>
        <taxon>Fungi</taxon>
        <taxon>Dikarya</taxon>
        <taxon>Basidiomycota</taxon>
        <taxon>Agaricomycotina</taxon>
        <taxon>Agaricomycetes</taxon>
        <taxon>Agaricomycetidae</taxon>
        <taxon>Agaricales</taxon>
        <taxon>Marasmiineae</taxon>
        <taxon>Mycenaceae</taxon>
        <taxon>Roridomyces</taxon>
    </lineage>
</organism>
<dbReference type="InterPro" id="IPR039574">
    <property type="entry name" value="OGFr"/>
</dbReference>
<sequence>MSVQNYPVPRDVQNFLNGYPNGEDDETIDDNLKFYSNQLRCRPDNLLIDDLHRKSVCLGSTRLFCRAYCIPDGKEIMIRSSGNMDSYNGLLLLHLGTRFPIREPGMNGQSQVLQPHELTALKEKPEAIERLVTSYKLMLDFYGMRLVSEETGAIDRAHRYRNLVRSGHNYLRISRILKCLSEFGLERMNAPFLLHVLTEQSREQLNNRALIDSMDRWWLNCVRNNEEREWLAGVRQRVRQGEPFTREMYTDALEQRLKTGSFKETNA</sequence>
<dbReference type="Proteomes" id="UP001221142">
    <property type="component" value="Unassembled WGS sequence"/>
</dbReference>
<dbReference type="PANTHER" id="PTHR14015">
    <property type="entry name" value="OPIOID GROWTH FACTOR RECEPTOR OGFR ZETA-TYPE OPIOID RECEPTOR"/>
    <property type="match status" value="1"/>
</dbReference>
<keyword evidence="4" id="KW-1185">Reference proteome</keyword>
<protein>
    <submittedName>
        <fullName evidence="3">Opioid growth factor receptor conserved region-domain-containing protein</fullName>
    </submittedName>
</protein>
<feature type="domain" description="Opioid growth factor receptor (OGFr) conserved" evidence="2">
    <location>
        <begin position="99"/>
        <end position="233"/>
    </location>
</feature>